<dbReference type="FunFam" id="1.10.10.1700:FF:000001">
    <property type="entry name" value="Histone-lysine N-methyltransferase"/>
    <property type="match status" value="1"/>
</dbReference>
<keyword evidence="11" id="KW-0805">Transcription regulation</keyword>
<feature type="region of interest" description="Disordered" evidence="18">
    <location>
        <begin position="1400"/>
        <end position="1428"/>
    </location>
</feature>
<feature type="region of interest" description="Disordered" evidence="18">
    <location>
        <begin position="740"/>
        <end position="850"/>
    </location>
</feature>
<dbReference type="EC" id="2.1.1.362" evidence="4"/>
<feature type="compositionally biased region" description="Basic residues" evidence="18">
    <location>
        <begin position="912"/>
        <end position="922"/>
    </location>
</feature>
<feature type="compositionally biased region" description="Basic and acidic residues" evidence="18">
    <location>
        <begin position="1900"/>
        <end position="1909"/>
    </location>
</feature>
<dbReference type="InterPro" id="IPR001214">
    <property type="entry name" value="SET_dom"/>
</dbReference>
<evidence type="ECO:0000256" key="5">
    <source>
        <dbReference type="ARBA" id="ARBA00022454"/>
    </source>
</evidence>
<keyword evidence="7 20" id="KW-0489">Methyltransferase</keyword>
<evidence type="ECO:0000313" key="20">
    <source>
        <dbReference type="EMBL" id="TWW70344.1"/>
    </source>
</evidence>
<evidence type="ECO:0000256" key="8">
    <source>
        <dbReference type="ARBA" id="ARBA00022679"/>
    </source>
</evidence>
<evidence type="ECO:0000256" key="13">
    <source>
        <dbReference type="ARBA" id="ARBA00023242"/>
    </source>
</evidence>
<evidence type="ECO:0000256" key="14">
    <source>
        <dbReference type="ARBA" id="ARBA00031786"/>
    </source>
</evidence>
<feature type="compositionally biased region" description="Low complexity" evidence="18">
    <location>
        <begin position="1253"/>
        <end position="1265"/>
    </location>
</feature>
<feature type="region of interest" description="Disordered" evidence="18">
    <location>
        <begin position="961"/>
        <end position="986"/>
    </location>
</feature>
<dbReference type="SUPFAM" id="SSF82199">
    <property type="entry name" value="SET domain"/>
    <property type="match status" value="1"/>
</dbReference>
<dbReference type="EC" id="2.1.1.361" evidence="3"/>
<comment type="subcellular location">
    <subcellularLocation>
        <location evidence="2">Chromosome</location>
    </subcellularLocation>
    <subcellularLocation>
        <location evidence="1">Nucleus</location>
    </subcellularLocation>
</comment>
<feature type="region of interest" description="Disordered" evidence="18">
    <location>
        <begin position="1253"/>
        <end position="1310"/>
    </location>
</feature>
<dbReference type="GO" id="GO:0140941">
    <property type="term" value="F:histone H4K20me methyltransferase activity"/>
    <property type="evidence" value="ECO:0007669"/>
    <property type="project" value="UniProtKB-EC"/>
</dbReference>
<feature type="region of interest" description="Disordered" evidence="18">
    <location>
        <begin position="1708"/>
        <end position="1753"/>
    </location>
</feature>
<feature type="compositionally biased region" description="Low complexity" evidence="18">
    <location>
        <begin position="552"/>
        <end position="577"/>
    </location>
</feature>
<keyword evidence="21" id="KW-1185">Reference proteome</keyword>
<dbReference type="PANTHER" id="PTHR12977:SF4">
    <property type="entry name" value="HISTONE-LYSINE N-METHYLTRANSFERASE KMT5B"/>
    <property type="match status" value="1"/>
</dbReference>
<dbReference type="InterPro" id="IPR039977">
    <property type="entry name" value="Suv4-20/Set9"/>
</dbReference>
<feature type="region of interest" description="Disordered" evidence="18">
    <location>
        <begin position="1084"/>
        <end position="1111"/>
    </location>
</feature>
<evidence type="ECO:0000256" key="2">
    <source>
        <dbReference type="ARBA" id="ARBA00004286"/>
    </source>
</evidence>
<protein>
    <recommendedName>
        <fullName evidence="14">[histone H4]-N-methyl-L-lysine20 N-methyltransferase KMT5B</fullName>
        <ecNumber evidence="3">2.1.1.361</ecNumber>
        <ecNumber evidence="4">2.1.1.362</ecNumber>
    </recommendedName>
    <alternativeName>
        <fullName evidence="15">[histone H4]-lysine20 N-methyltransferase KMT5B</fullName>
    </alternativeName>
</protein>
<dbReference type="GO" id="GO:0032259">
    <property type="term" value="P:methylation"/>
    <property type="evidence" value="ECO:0007669"/>
    <property type="project" value="UniProtKB-KW"/>
</dbReference>
<dbReference type="InterPro" id="IPR046341">
    <property type="entry name" value="SET_dom_sf"/>
</dbReference>
<feature type="compositionally biased region" description="Polar residues" evidence="18">
    <location>
        <begin position="787"/>
        <end position="801"/>
    </location>
</feature>
<keyword evidence="6" id="KW-0678">Repressor</keyword>
<feature type="region of interest" description="Disordered" evidence="18">
    <location>
        <begin position="311"/>
        <end position="347"/>
    </location>
</feature>
<evidence type="ECO:0000256" key="17">
    <source>
        <dbReference type="ARBA" id="ARBA00048710"/>
    </source>
</evidence>
<proteinExistence type="predicted"/>
<feature type="compositionally biased region" description="Basic and acidic residues" evidence="18">
    <location>
        <begin position="608"/>
        <end position="618"/>
    </location>
</feature>
<dbReference type="EMBL" id="RHFK02000010">
    <property type="protein sequence ID" value="TWW70344.1"/>
    <property type="molecule type" value="Genomic_DNA"/>
</dbReference>
<sequence>MEGCSRMSVKELCETDDLATSLVLDPLLGFSTHKMNISPPPEVRRWGNLKETLLRFQRTHDFGAAFEALTEGELAGDYFNALGNHRQELLRQHVHRYLSAFLLDSGIKIESCDRYSSETNGAKITSTRHWFAGERVEVLLGCIAELSPADSAVLRAGVNDFSVMYSTRKRCAQLWLGPAAFINHDCKPNCKFLPGEKNIACVEVIRPISPGEEITCYYGASFFGEGNEMCECCTCERNGEGHFRHRGKQPECEETKDPVGQKYRLRERYLRHQREKGHFPVRPAAPGNHSGIFKAIPSRNSFTQQMRRNALKNRKLRQSTTWRREKRRRSGKQPLKPSTVKPHQGVPLLSQVALKDLRIRVRRHSLDFLLGCKDPTSKERAILLQLEEVKAGNRPQPLALKPSMSTHQKSRPASKSTGRPVKVVERRLLHLRNSTRAKRRSENTPTPQTELNNNPKSGALCLPVQMETPLEKSEKTGKASETERTQNPETQTTVQDGIKGSSPTEDSRSKSKKAADNPLKSLKQYLRVSLTRLSLPTTGETDRSCKDRLRRSSNSLRPAASAPPSLRSSRSQQRPAAGPHQGRGGGETAVDRSNLRRRPLSECGDGWLQRERREKEEEAPSGPQTGTEEQDNPDGQRGKAKAAPALMESQANAAAEEPLCKVKPSESQRGRRNPERAASSKGGGAKQAEEVTKRVNQQPARRCREDIVIKQAKVLLSDILRSDESAMVNGLYRRLVGSSSASSSWEAQSAEEEAQTEIDGGRNQCTVQGRLLRHGRTRPRAAKTKPEGQQSVKGPSGQQSPAAVATEPCRDAAQLSQSQHRLDAPPAAPLNSLPHDPLTSARANTGPQPDATLQAHIQSNIPLKKRTFRSSVEIDLEPGLTGASGPTCRGDTEESPSVKLKPQAGPEEGSHPKKNGKVRRRRTELQRLTTKKVLAVYRGLRPRNNEQRCVLRNAQKCKSEGREAAESQAQLADGDQPGEEKTGQEVAGVPNPCCEAPNPHESQLKGEAKTLIQPVGMEESKPSVGLKILFKRRRGKVWQMQGTAFDKVALKMEKPEELVACDPFKAIMESVSVLNMEMEAARAHVHASRKSNNRLRRLKRRGERLRKAKSLPSGKVLGALERLDSLDRERRGRVKPVPEKREKGSEGSPSAAQETKSEDCFAKSCCMFESGSQQKVQPEADPNGLSLPVMKLRRKMEDIWEVEADARKEAKGHVLGKQRGCFDLAKLKEECPSLQRPNSNNLFKPEPPPFSLSLSPLSLSSPLSDSRSDVTSLAADTVPERPEMNSGGRKQRHGVERTRRSGPVEAPTPCLSHSLQQIDNSLSRLSEGLCSSQILEKPHACPVVSTSVIQPPSQSPPFAAADSMLSGEPAFPNCCDDILDFQCLNFEGYYQPQNMLPSSPSDLCSLDPPTDPFSSPLSHSPSDTWATETPYLGPPSPGNNFVGEDLQFFPNLISSRNDCVPLDCDTKDASKDRTSPHPGFSFSALGDSDAAAKERLIGKSLGVRHSRDDPKAQPLPAASKPRIFGASQTPVSLSQPAAFSVRASTSQPRVQSSLRNQGPFHRVALPSRSQLFGTSQSNCVRGASQSCFPRSVPSSQTSNRFIAPSLFSLRNPNPPESPRVQTSSVIHRVLRFQEGNPIQNLDSAPCKDATAAGGPTLAPRTMGTKAGAGERTQLNAKPGLLSDSHHGGNISLQGFCKDRATWLRPAGPARTSTNPAPPSLPRSVRAGCLRKNPTPWKPTRRTNPPRGCPDPASQTKYRRFIRRRSRTNWTNTSPVTLIKTRSISASARPCRTCLRTTAPTSTTARLPAHRRARASPPRLGLLPLWLSGASLCAQLQRRPLAHPGPQRRRRGVPRLGSANYTYHCLMEPSGTQGRLVLEPCGPQLSAPTSFSLGGFSGLKGQDEHGRKDMQPQFQHREHHGPPHYGPAATSHSMGSTKPKRVRLVVTDGTVDLDLQYSD</sequence>
<evidence type="ECO:0000256" key="6">
    <source>
        <dbReference type="ARBA" id="ARBA00022491"/>
    </source>
</evidence>
<feature type="compositionally biased region" description="Basic and acidic residues" evidence="18">
    <location>
        <begin position="658"/>
        <end position="675"/>
    </location>
</feature>
<feature type="region of interest" description="Disordered" evidence="18">
    <location>
        <begin position="537"/>
        <end position="701"/>
    </location>
</feature>
<name>A0A5C6NS93_9TELE</name>
<evidence type="ECO:0000256" key="3">
    <source>
        <dbReference type="ARBA" id="ARBA00012187"/>
    </source>
</evidence>
<reference evidence="20 21" key="1">
    <citation type="submission" date="2019-04" db="EMBL/GenBank/DDBJ databases">
        <title>Chromosome genome assembly for Takifugu flavidus.</title>
        <authorList>
            <person name="Xiao S."/>
        </authorList>
    </citation>
    <scope>NUCLEOTIDE SEQUENCE [LARGE SCALE GENOMIC DNA]</scope>
    <source>
        <strain evidence="20">HTHZ2018</strain>
        <tissue evidence="20">Muscle</tissue>
    </source>
</reference>
<evidence type="ECO:0000256" key="9">
    <source>
        <dbReference type="ARBA" id="ARBA00022691"/>
    </source>
</evidence>
<feature type="domain" description="SET" evidence="19">
    <location>
        <begin position="110"/>
        <end position="219"/>
    </location>
</feature>
<feature type="region of interest" description="Disordered" evidence="18">
    <location>
        <begin position="1891"/>
        <end position="1937"/>
    </location>
</feature>
<feature type="region of interest" description="Disordered" evidence="18">
    <location>
        <begin position="394"/>
        <end position="520"/>
    </location>
</feature>
<feature type="compositionally biased region" description="Basic residues" evidence="18">
    <location>
        <begin position="429"/>
        <end position="439"/>
    </location>
</feature>
<dbReference type="Proteomes" id="UP000324091">
    <property type="component" value="Chromosome 18"/>
</dbReference>
<dbReference type="PROSITE" id="PS50280">
    <property type="entry name" value="SET"/>
    <property type="match status" value="1"/>
</dbReference>
<evidence type="ECO:0000259" key="19">
    <source>
        <dbReference type="PROSITE" id="PS50280"/>
    </source>
</evidence>
<feature type="compositionally biased region" description="Polar residues" evidence="18">
    <location>
        <begin position="443"/>
        <end position="456"/>
    </location>
</feature>
<evidence type="ECO:0000313" key="21">
    <source>
        <dbReference type="Proteomes" id="UP000324091"/>
    </source>
</evidence>
<dbReference type="InterPro" id="IPR025790">
    <property type="entry name" value="Suv4-20_animal"/>
</dbReference>
<dbReference type="Pfam" id="PF00856">
    <property type="entry name" value="SET"/>
    <property type="match status" value="1"/>
</dbReference>
<evidence type="ECO:0000256" key="18">
    <source>
        <dbReference type="SAM" id="MobiDB-lite"/>
    </source>
</evidence>
<comment type="catalytic activity">
    <reaction evidence="17">
        <text>N(6)-methyl-L-lysyl(20)-[histone H4] + S-adenosyl-L-methionine = N(6),N(6)-dimethyl-L-lysyl(20)-[histone H4] + S-adenosyl-L-homocysteine + H(+)</text>
        <dbReference type="Rhea" id="RHEA:60348"/>
        <dbReference type="Rhea" id="RHEA-COMP:15555"/>
        <dbReference type="Rhea" id="RHEA-COMP:15556"/>
        <dbReference type="ChEBI" id="CHEBI:15378"/>
        <dbReference type="ChEBI" id="CHEBI:57856"/>
        <dbReference type="ChEBI" id="CHEBI:59789"/>
        <dbReference type="ChEBI" id="CHEBI:61929"/>
        <dbReference type="ChEBI" id="CHEBI:61976"/>
        <dbReference type="EC" id="2.1.1.362"/>
    </reaction>
    <physiologicalReaction direction="left-to-right" evidence="17">
        <dbReference type="Rhea" id="RHEA:60349"/>
    </physiologicalReaction>
</comment>
<evidence type="ECO:0000256" key="16">
    <source>
        <dbReference type="ARBA" id="ARBA00048602"/>
    </source>
</evidence>
<feature type="compositionally biased region" description="Polar residues" evidence="18">
    <location>
        <begin position="403"/>
        <end position="417"/>
    </location>
</feature>
<keyword evidence="10" id="KW-0156">Chromatin regulator</keyword>
<feature type="compositionally biased region" description="Polar residues" evidence="18">
    <location>
        <begin position="1413"/>
        <end position="1427"/>
    </location>
</feature>
<evidence type="ECO:0000256" key="7">
    <source>
        <dbReference type="ARBA" id="ARBA00022603"/>
    </source>
</evidence>
<dbReference type="GO" id="GO:0005694">
    <property type="term" value="C:chromosome"/>
    <property type="evidence" value="ECO:0007669"/>
    <property type="project" value="UniProtKB-SubCell"/>
</dbReference>
<dbReference type="PANTHER" id="PTHR12977">
    <property type="entry name" value="SUPPRESSOR OF VARIEGATION 4-20-RELATED"/>
    <property type="match status" value="1"/>
</dbReference>
<dbReference type="Gene3D" id="1.10.10.1700">
    <property type="entry name" value="Histone-lysine N-methyltransferase"/>
    <property type="match status" value="1"/>
</dbReference>
<dbReference type="GO" id="GO:0140944">
    <property type="term" value="F:histone H4K20 monomethyltransferase activity"/>
    <property type="evidence" value="ECO:0007669"/>
    <property type="project" value="UniProtKB-EC"/>
</dbReference>
<gene>
    <name evidence="20" type="ORF">D4764_18G0011500</name>
</gene>
<evidence type="ECO:0000256" key="1">
    <source>
        <dbReference type="ARBA" id="ARBA00004123"/>
    </source>
</evidence>
<evidence type="ECO:0000256" key="11">
    <source>
        <dbReference type="ARBA" id="ARBA00023015"/>
    </source>
</evidence>
<evidence type="ECO:0000256" key="10">
    <source>
        <dbReference type="ARBA" id="ARBA00022853"/>
    </source>
</evidence>
<dbReference type="Gene3D" id="2.170.270.10">
    <property type="entry name" value="SET domain"/>
    <property type="match status" value="1"/>
</dbReference>
<keyword evidence="13" id="KW-0539">Nucleus</keyword>
<evidence type="ECO:0000256" key="4">
    <source>
        <dbReference type="ARBA" id="ARBA00012188"/>
    </source>
</evidence>
<feature type="region of interest" description="Disordered" evidence="18">
    <location>
        <begin position="1127"/>
        <end position="1155"/>
    </location>
</feature>
<comment type="catalytic activity">
    <reaction evidence="16">
        <text>N(6),N(6)-dimethyl-L-lysyl(20)-[histone H4] + S-adenosyl-L-methionine = N(6),N(6),N(6)-trimethyl-L-lysyl(20)-[histone H4] + S-adenosyl-L-homocysteine + H(+)</text>
        <dbReference type="Rhea" id="RHEA:61992"/>
        <dbReference type="Rhea" id="RHEA-COMP:15556"/>
        <dbReference type="Rhea" id="RHEA-COMP:15998"/>
        <dbReference type="ChEBI" id="CHEBI:15378"/>
        <dbReference type="ChEBI" id="CHEBI:57856"/>
        <dbReference type="ChEBI" id="CHEBI:59789"/>
        <dbReference type="ChEBI" id="CHEBI:61961"/>
        <dbReference type="ChEBI" id="CHEBI:61976"/>
    </reaction>
    <physiologicalReaction direction="left-to-right" evidence="16">
        <dbReference type="Rhea" id="RHEA:61993"/>
    </physiologicalReaction>
</comment>
<feature type="compositionally biased region" description="Basic and acidic residues" evidence="18">
    <location>
        <begin position="505"/>
        <end position="515"/>
    </location>
</feature>
<feature type="region of interest" description="Disordered" evidence="18">
    <location>
        <begin position="875"/>
        <end position="927"/>
    </location>
</feature>
<dbReference type="GO" id="GO:0005634">
    <property type="term" value="C:nucleus"/>
    <property type="evidence" value="ECO:0007669"/>
    <property type="project" value="UniProtKB-SubCell"/>
</dbReference>
<feature type="compositionally biased region" description="Basic and acidic residues" evidence="18">
    <location>
        <begin position="469"/>
        <end position="486"/>
    </location>
</feature>
<keyword evidence="12" id="KW-0804">Transcription</keyword>
<comment type="caution">
    <text evidence="20">The sequence shown here is derived from an EMBL/GenBank/DDBJ whole genome shotgun (WGS) entry which is preliminary data.</text>
</comment>
<dbReference type="SMART" id="SM00317">
    <property type="entry name" value="SET"/>
    <property type="match status" value="1"/>
</dbReference>
<keyword evidence="5" id="KW-0158">Chromosome</keyword>
<dbReference type="PROSITE" id="PS51570">
    <property type="entry name" value="SAM_MT43_SUVAR420_2"/>
    <property type="match status" value="1"/>
</dbReference>
<feature type="compositionally biased region" description="Basic and acidic residues" evidence="18">
    <location>
        <begin position="1127"/>
        <end position="1145"/>
    </location>
</feature>
<feature type="compositionally biased region" description="Basic residues" evidence="18">
    <location>
        <begin position="1084"/>
        <end position="1109"/>
    </location>
</feature>
<feature type="region of interest" description="Disordered" evidence="18">
    <location>
        <begin position="1500"/>
        <end position="1522"/>
    </location>
</feature>
<keyword evidence="8 20" id="KW-0808">Transferase</keyword>
<feature type="compositionally biased region" description="Basic residues" evidence="18">
    <location>
        <begin position="771"/>
        <end position="783"/>
    </location>
</feature>
<dbReference type="InterPro" id="IPR041938">
    <property type="entry name" value="Hist-Lys_N-MTase_N"/>
</dbReference>
<evidence type="ECO:0000256" key="12">
    <source>
        <dbReference type="ARBA" id="ARBA00023163"/>
    </source>
</evidence>
<accession>A0A5C6NS93</accession>
<evidence type="ECO:0000256" key="15">
    <source>
        <dbReference type="ARBA" id="ARBA00031835"/>
    </source>
</evidence>
<organism evidence="20 21">
    <name type="scientific">Takifugu flavidus</name>
    <name type="common">sansaifugu</name>
    <dbReference type="NCBI Taxonomy" id="433684"/>
    <lineage>
        <taxon>Eukaryota</taxon>
        <taxon>Metazoa</taxon>
        <taxon>Chordata</taxon>
        <taxon>Craniata</taxon>
        <taxon>Vertebrata</taxon>
        <taxon>Euteleostomi</taxon>
        <taxon>Actinopterygii</taxon>
        <taxon>Neopterygii</taxon>
        <taxon>Teleostei</taxon>
        <taxon>Neoteleostei</taxon>
        <taxon>Acanthomorphata</taxon>
        <taxon>Eupercaria</taxon>
        <taxon>Tetraodontiformes</taxon>
        <taxon>Tetradontoidea</taxon>
        <taxon>Tetraodontidae</taxon>
        <taxon>Takifugu</taxon>
    </lineage>
</organism>
<keyword evidence="9" id="KW-0949">S-adenosyl-L-methionine</keyword>
<dbReference type="FunFam" id="2.170.270.10:FF:000006">
    <property type="entry name" value="Histone-lysine N-methyltransferase"/>
    <property type="match status" value="1"/>
</dbReference>